<name>A0A0L9U650_PHAAN</name>
<protein>
    <recommendedName>
        <fullName evidence="4">Ubiquitin-like protease family profile domain-containing protein</fullName>
    </recommendedName>
</protein>
<comment type="similarity">
    <text evidence="1">Belongs to the peptidase C48 family.</text>
</comment>
<dbReference type="EMBL" id="CM003373">
    <property type="protein sequence ID" value="KOM38132.1"/>
    <property type="molecule type" value="Genomic_DNA"/>
</dbReference>
<dbReference type="Gramene" id="KOM38132">
    <property type="protein sequence ID" value="KOM38132"/>
    <property type="gene ID" value="LR48_Vigan03g151400"/>
</dbReference>
<reference evidence="6" key="1">
    <citation type="journal article" date="2015" name="Proc. Natl. Acad. Sci. U.S.A.">
        <title>Genome sequencing of adzuki bean (Vigna angularis) provides insight into high starch and low fat accumulation and domestication.</title>
        <authorList>
            <person name="Yang K."/>
            <person name="Tian Z."/>
            <person name="Chen C."/>
            <person name="Luo L."/>
            <person name="Zhao B."/>
            <person name="Wang Z."/>
            <person name="Yu L."/>
            <person name="Li Y."/>
            <person name="Sun Y."/>
            <person name="Li W."/>
            <person name="Chen Y."/>
            <person name="Li Y."/>
            <person name="Zhang Y."/>
            <person name="Ai D."/>
            <person name="Zhao J."/>
            <person name="Shang C."/>
            <person name="Ma Y."/>
            <person name="Wu B."/>
            <person name="Wang M."/>
            <person name="Gao L."/>
            <person name="Sun D."/>
            <person name="Zhang P."/>
            <person name="Guo F."/>
            <person name="Wang W."/>
            <person name="Li Y."/>
            <person name="Wang J."/>
            <person name="Varshney R.K."/>
            <person name="Wang J."/>
            <person name="Ling H.Q."/>
            <person name="Wan P."/>
        </authorList>
    </citation>
    <scope>NUCLEOTIDE SEQUENCE</scope>
    <source>
        <strain evidence="6">cv. Jingnong 6</strain>
    </source>
</reference>
<dbReference type="AlphaFoldDB" id="A0A0L9U650"/>
<evidence type="ECO:0000313" key="6">
    <source>
        <dbReference type="Proteomes" id="UP000053144"/>
    </source>
</evidence>
<keyword evidence="3" id="KW-0378">Hydrolase</keyword>
<dbReference type="InterPro" id="IPR038765">
    <property type="entry name" value="Papain-like_cys_pep_sf"/>
</dbReference>
<dbReference type="Pfam" id="PF02902">
    <property type="entry name" value="Peptidase_C48"/>
    <property type="match status" value="1"/>
</dbReference>
<dbReference type="PROSITE" id="PS50600">
    <property type="entry name" value="ULP_PROTEASE"/>
    <property type="match status" value="1"/>
</dbReference>
<organism evidence="5 6">
    <name type="scientific">Phaseolus angularis</name>
    <name type="common">Azuki bean</name>
    <name type="synonym">Vigna angularis</name>
    <dbReference type="NCBI Taxonomy" id="3914"/>
    <lineage>
        <taxon>Eukaryota</taxon>
        <taxon>Viridiplantae</taxon>
        <taxon>Streptophyta</taxon>
        <taxon>Embryophyta</taxon>
        <taxon>Tracheophyta</taxon>
        <taxon>Spermatophyta</taxon>
        <taxon>Magnoliopsida</taxon>
        <taxon>eudicotyledons</taxon>
        <taxon>Gunneridae</taxon>
        <taxon>Pentapetalae</taxon>
        <taxon>rosids</taxon>
        <taxon>fabids</taxon>
        <taxon>Fabales</taxon>
        <taxon>Fabaceae</taxon>
        <taxon>Papilionoideae</taxon>
        <taxon>50 kb inversion clade</taxon>
        <taxon>NPAAA clade</taxon>
        <taxon>indigoferoid/millettioid clade</taxon>
        <taxon>Phaseoleae</taxon>
        <taxon>Vigna</taxon>
    </lineage>
</organism>
<keyword evidence="2" id="KW-0645">Protease</keyword>
<sequence>MPFRVLDNIDNLYQYNWAKAVHTFVLNSLGNASRKIRQGHIRDLGLSGNVAVLQLWAVERLGLADGAHDIVFPRIMNWRSLKLRCNKIEELFKRKEICWEWFLRDEDRQNSMICAALHLEEGSIAEDDGDHLGLSWEQVLMKKIEDNQRKMVAMDKDLRSLATLVGVGKEDYEKGNDGKEEDGDVHGHGGAGQCFQTFTYSDVGGCCSGLKDDIEDVMDIGPVVSTVPLHDDTDDDNLLNVNRTELYNMVIPFKLPWRVVSEISGQTFGTKDCYSFGPRMQVGNTLFVPIIHDGHWWCYAVKIPSLEMFALDSFGHKRKERQKIDNVIAHNLALLFGHLFNCAEENKPSLEVQHLHTPIQPNKFDCGVIVLKIMELWDGIDKSNIIGFDDIVNAEFLFVPIIHDGHWWCYAVKIPSLEMFALDSFGHKRKERQKIDNVIAHNLALLFGHLFNCAEENKPSLEVQQLHTLIQPNKKNYNKLGSIRYVNGFWMWTTSGGMKS</sequence>
<dbReference type="GO" id="GO:0008234">
    <property type="term" value="F:cysteine-type peptidase activity"/>
    <property type="evidence" value="ECO:0007669"/>
    <property type="project" value="InterPro"/>
</dbReference>
<dbReference type="Gene3D" id="3.40.395.10">
    <property type="entry name" value="Adenoviral Proteinase, Chain A"/>
    <property type="match status" value="2"/>
</dbReference>
<dbReference type="InterPro" id="IPR003653">
    <property type="entry name" value="Peptidase_C48_C"/>
</dbReference>
<dbReference type="Proteomes" id="UP000053144">
    <property type="component" value="Chromosome 3"/>
</dbReference>
<evidence type="ECO:0000256" key="1">
    <source>
        <dbReference type="ARBA" id="ARBA00005234"/>
    </source>
</evidence>
<evidence type="ECO:0000256" key="3">
    <source>
        <dbReference type="ARBA" id="ARBA00022801"/>
    </source>
</evidence>
<gene>
    <name evidence="5" type="ORF">LR48_Vigan03g151400</name>
</gene>
<proteinExistence type="inferred from homology"/>
<dbReference type="GO" id="GO:0006508">
    <property type="term" value="P:proteolysis"/>
    <property type="evidence" value="ECO:0007669"/>
    <property type="project" value="UniProtKB-KW"/>
</dbReference>
<accession>A0A0L9U650</accession>
<evidence type="ECO:0000313" key="5">
    <source>
        <dbReference type="EMBL" id="KOM38132.1"/>
    </source>
</evidence>
<evidence type="ECO:0000259" key="4">
    <source>
        <dbReference type="PROSITE" id="PS50600"/>
    </source>
</evidence>
<feature type="domain" description="Ubiquitin-like protease family profile" evidence="4">
    <location>
        <begin position="165"/>
        <end position="377"/>
    </location>
</feature>
<dbReference type="SUPFAM" id="SSF54001">
    <property type="entry name" value="Cysteine proteinases"/>
    <property type="match status" value="2"/>
</dbReference>
<evidence type="ECO:0000256" key="2">
    <source>
        <dbReference type="ARBA" id="ARBA00022670"/>
    </source>
</evidence>